<organism evidence="1 2">
    <name type="scientific">Cellulophaga phage phi19:3</name>
    <dbReference type="NCBI Taxonomy" id="1327971"/>
    <lineage>
        <taxon>Viruses</taxon>
        <taxon>Duplodnaviria</taxon>
        <taxon>Heunggongvirae</taxon>
        <taxon>Uroviricota</taxon>
        <taxon>Caudoviricetes</taxon>
        <taxon>Pachyviridae</taxon>
        <taxon>Baltivirus</taxon>
        <taxon>Baltivirus phi19tres</taxon>
    </lineage>
</organism>
<evidence type="ECO:0000313" key="2">
    <source>
        <dbReference type="Proteomes" id="UP000014731"/>
    </source>
</evidence>
<reference evidence="2" key="2">
    <citation type="submission" date="2013-03" db="EMBL/GenBank/DDBJ databases">
        <title>The Cellulophaga phages: a novel, diverse, and globally ubiquitous model system.</title>
        <authorList>
            <person name="Holmfeldt K."/>
            <person name="Solonenko N."/>
            <person name="Shah M."/>
            <person name="Corrier K."/>
            <person name="Riemann L."/>
            <person name="VerBerkmoes N.C."/>
            <person name="Sullivan M.B."/>
        </authorList>
    </citation>
    <scope>NUCLEOTIDE SEQUENCE [LARGE SCALE GENOMIC DNA]</scope>
</reference>
<gene>
    <name evidence="1" type="ORF">Phi19:3_gp117</name>
</gene>
<dbReference type="GeneID" id="16881080"/>
<sequence length="74" mass="8317">MLICIMDKELIAKVLESIGANHEKSGGKSGITPVQVSMQLNIDFSSLRDILNHLYENKLIKVREGNNSYLLFKP</sequence>
<dbReference type="OrthoDB" id="21307at10239"/>
<evidence type="ECO:0000313" key="1">
    <source>
        <dbReference type="EMBL" id="AGO47521.1"/>
    </source>
</evidence>
<name>R9ZWN7_9CAUD</name>
<reference evidence="1 2" key="1">
    <citation type="journal article" date="2013" name="Proc. Natl. Acad. Sci. U.S.A.">
        <title>Twelve previously unknown phage genera are ubiquitous in global oceans.</title>
        <authorList>
            <person name="Holmfeldt K."/>
            <person name="Solonenko N."/>
            <person name="Shah M."/>
            <person name="Corrier K."/>
            <person name="Riemann L."/>
            <person name="Verberkmoes N.C."/>
            <person name="Sullivan M.B."/>
        </authorList>
    </citation>
    <scope>NUCLEOTIDE SEQUENCE [LARGE SCALE GENOMIC DNA]</scope>
    <source>
        <strain evidence="1">Phi19:3</strain>
    </source>
</reference>
<proteinExistence type="predicted"/>
<dbReference type="EMBL" id="KC821608">
    <property type="protein sequence ID" value="AGO47521.1"/>
    <property type="molecule type" value="Genomic_DNA"/>
</dbReference>
<dbReference type="RefSeq" id="YP_008240902.1">
    <property type="nucleotide sequence ID" value="NC_021789.1"/>
</dbReference>
<protein>
    <submittedName>
        <fullName evidence="1">Uncharacterized protein</fullName>
    </submittedName>
</protein>
<keyword evidence="2" id="KW-1185">Reference proteome</keyword>
<dbReference type="KEGG" id="vg:16881080"/>
<accession>R9ZWN7</accession>
<dbReference type="Proteomes" id="UP000014731">
    <property type="component" value="Segment"/>
</dbReference>